<comment type="caution">
    <text evidence="1">The sequence shown here is derived from an EMBL/GenBank/DDBJ whole genome shotgun (WGS) entry which is preliminary data.</text>
</comment>
<organism evidence="1 2">
    <name type="scientific">Paenimyroides viscosum</name>
    <dbReference type="NCBI Taxonomy" id="2488729"/>
    <lineage>
        <taxon>Bacteria</taxon>
        <taxon>Pseudomonadati</taxon>
        <taxon>Bacteroidota</taxon>
        <taxon>Flavobacteriia</taxon>
        <taxon>Flavobacteriales</taxon>
        <taxon>Flavobacteriaceae</taxon>
        <taxon>Paenimyroides</taxon>
    </lineage>
</organism>
<evidence type="ECO:0000313" key="2">
    <source>
        <dbReference type="Proteomes" id="UP000268372"/>
    </source>
</evidence>
<accession>A0A3P1AK27</accession>
<sequence length="148" mass="16346">MKKILYCFNVMVLLSACNQKTEKIESNNTATTINQTNFSGMYNYEQNGSTVTLQLTVNGNKASGNLLYTLKEKDRNSGTFVGEIKDEILLADYTFSSEGILSVRQVSFKLTNASAIEGYGEVEEINGKMVFKDPANLEFGTGLVLTKK</sequence>
<dbReference type="Proteomes" id="UP000268372">
    <property type="component" value="Unassembled WGS sequence"/>
</dbReference>
<keyword evidence="2" id="KW-1185">Reference proteome</keyword>
<reference evidence="1 2" key="1">
    <citation type="submission" date="2018-11" db="EMBL/GenBank/DDBJ databases">
        <title>Flavobacterium sp. nov., YIM 102796 draft genome.</title>
        <authorList>
            <person name="Li G."/>
            <person name="Jiang Y."/>
        </authorList>
    </citation>
    <scope>NUCLEOTIDE SEQUENCE [LARGE SCALE GENOMIC DNA]</scope>
    <source>
        <strain evidence="1 2">YIM 102796</strain>
    </source>
</reference>
<dbReference type="AlphaFoldDB" id="A0A3P1AK27"/>
<evidence type="ECO:0008006" key="3">
    <source>
        <dbReference type="Google" id="ProtNLM"/>
    </source>
</evidence>
<evidence type="ECO:0000313" key="1">
    <source>
        <dbReference type="EMBL" id="RRA89315.1"/>
    </source>
</evidence>
<dbReference type="EMBL" id="RQTJ01000060">
    <property type="protein sequence ID" value="RRA89315.1"/>
    <property type="molecule type" value="Genomic_DNA"/>
</dbReference>
<dbReference type="PROSITE" id="PS51257">
    <property type="entry name" value="PROKAR_LIPOPROTEIN"/>
    <property type="match status" value="1"/>
</dbReference>
<dbReference type="RefSeq" id="WP_124900615.1">
    <property type="nucleotide sequence ID" value="NZ_RQTJ01000060.1"/>
</dbReference>
<protein>
    <recommendedName>
        <fullName evidence="3">Copper resistance protein NlpE</fullName>
    </recommendedName>
</protein>
<proteinExistence type="predicted"/>
<dbReference type="OrthoDB" id="794403at2"/>
<gene>
    <name evidence="1" type="ORF">EG242_14465</name>
</gene>
<name>A0A3P1AK27_9FLAO</name>